<evidence type="ECO:0000313" key="3">
    <source>
        <dbReference type="EMBL" id="RKI91380.1"/>
    </source>
</evidence>
<feature type="domain" description="DUF4179" evidence="2">
    <location>
        <begin position="86"/>
        <end position="201"/>
    </location>
</feature>
<proteinExistence type="predicted"/>
<protein>
    <submittedName>
        <fullName evidence="3">DUF4179 domain-containing protein</fullName>
    </submittedName>
</protein>
<feature type="transmembrane region" description="Helical" evidence="1">
    <location>
        <begin position="88"/>
        <end position="109"/>
    </location>
</feature>
<comment type="caution">
    <text evidence="3">The sequence shown here is derived from an EMBL/GenBank/DDBJ whole genome shotgun (WGS) entry which is preliminary data.</text>
</comment>
<dbReference type="Pfam" id="PF13786">
    <property type="entry name" value="DUF4179"/>
    <property type="match status" value="1"/>
</dbReference>
<dbReference type="EMBL" id="RAYQ01000010">
    <property type="protein sequence ID" value="RKI91380.1"/>
    <property type="molecule type" value="Genomic_DNA"/>
</dbReference>
<dbReference type="Gene3D" id="2.60.40.1630">
    <property type="entry name" value="bacillus anthracis domain"/>
    <property type="match status" value="1"/>
</dbReference>
<keyword evidence="1" id="KW-0812">Transmembrane</keyword>
<dbReference type="Proteomes" id="UP000280696">
    <property type="component" value="Unassembled WGS sequence"/>
</dbReference>
<accession>A0A3A9AIG3</accession>
<keyword evidence="1" id="KW-0472">Membrane</keyword>
<dbReference type="InterPro" id="IPR025436">
    <property type="entry name" value="DUF4179"/>
</dbReference>
<organism evidence="3 4">
    <name type="scientific">Parablautia intestinalis</name>
    <dbReference type="NCBI Taxonomy" id="2320100"/>
    <lineage>
        <taxon>Bacteria</taxon>
        <taxon>Bacillati</taxon>
        <taxon>Bacillota</taxon>
        <taxon>Clostridia</taxon>
        <taxon>Lachnospirales</taxon>
        <taxon>Lachnospiraceae</taxon>
        <taxon>Parablautia</taxon>
    </lineage>
</organism>
<keyword evidence="4" id="KW-1185">Reference proteome</keyword>
<reference evidence="3 4" key="1">
    <citation type="submission" date="2018-09" db="EMBL/GenBank/DDBJ databases">
        <title>Murine metabolic-syndrome-specific gut microbial biobank.</title>
        <authorList>
            <person name="Liu C."/>
        </authorList>
    </citation>
    <scope>NUCLEOTIDE SEQUENCE [LARGE SCALE GENOMIC DNA]</scope>
    <source>
        <strain evidence="3 4">0.1xD8-82</strain>
    </source>
</reference>
<dbReference type="OrthoDB" id="2017214at2"/>
<evidence type="ECO:0000259" key="2">
    <source>
        <dbReference type="Pfam" id="PF13786"/>
    </source>
</evidence>
<evidence type="ECO:0000256" key="1">
    <source>
        <dbReference type="SAM" id="Phobius"/>
    </source>
</evidence>
<gene>
    <name evidence="3" type="ORF">D7V94_10825</name>
</gene>
<keyword evidence="1" id="KW-1133">Transmembrane helix</keyword>
<dbReference type="AlphaFoldDB" id="A0A3A9AIG3"/>
<evidence type="ECO:0000313" key="4">
    <source>
        <dbReference type="Proteomes" id="UP000280696"/>
    </source>
</evidence>
<name>A0A3A9AIG3_9FIRM</name>
<sequence length="442" mass="49008">MRAQSAVSCTVGRISCAAVGKWRCKLMKKLDGDVQLNKELHRICNLDLPESELLRGKLNTAYRQIYEKAEIERKAGERKKMKTNRFSIIKPAAIAAGLMIIVLGGVGVANPALAAEIPIIGKIFAYLEEKVSYPGNYSENAFTVGIQDQENVSETYEGAENNSETGNDVRENGFVQSKNGITVAVTEFSRDNGKLYMALRITNEEGFPEDFMEKRPEGQLSHLQCNSSAVVHWDGKEDASYSEGEGNIPLYDIEGEFQDEHTFVGIAMAEFDDLAGSTGIDFTFHSFYGFLTSTHEVMGHVAGEAETFMIPEHDMKIYEGSWSFNFALDAESADQTEEIIVDQKNGEGFGISKVVRSAYEITAEPVFPEGVNKADYIVSILDIDGKPLESHGGTVEQYATYGRNTDTVTICLMKFETWLEYKGENADKQTENAVFSVRVDLK</sequence>